<reference evidence="2" key="1">
    <citation type="submission" date="2022-07" db="EMBL/GenBank/DDBJ databases">
        <title>Genome analysis of Parmales, a sister group of diatoms, reveals the evolutionary specialization of diatoms from phago-mixotrophs to photoautotrophs.</title>
        <authorList>
            <person name="Ban H."/>
            <person name="Sato S."/>
            <person name="Yoshikawa S."/>
            <person name="Kazumasa Y."/>
            <person name="Nakamura Y."/>
            <person name="Ichinomiya M."/>
            <person name="Saitoh K."/>
            <person name="Sato N."/>
            <person name="Blanc-Mathieu R."/>
            <person name="Endo H."/>
            <person name="Kuwata A."/>
            <person name="Ogata H."/>
        </authorList>
    </citation>
    <scope>NUCLEOTIDE SEQUENCE</scope>
</reference>
<evidence type="ECO:0000313" key="3">
    <source>
        <dbReference type="Proteomes" id="UP001165082"/>
    </source>
</evidence>
<feature type="compositionally biased region" description="Gly residues" evidence="1">
    <location>
        <begin position="210"/>
        <end position="230"/>
    </location>
</feature>
<sequence>MFSANTQLNLRVAKKRVISWVESRLPSISLDAGTTVLAMEVQCRDVGCVPIETAIVIVFPSPEPGEDWNACKVVDEGIVKEGKYTAKVLKPMSDVTEEDVIASLPPELGGTFSFSGEMVKVRDYVAAQVNQVSNGLEDKEAAVEFLIESLREFKLRGYEGWGAGGVEDGFAKVASRERKADGPTGDEDGTKRQDTQRGGLFLPEGTPADGPGGGGGGTKESKGPGEGALRGGNFVIKRSSNTILPQEPVQDVARGEEVEKRETSRETTGADATGRAAIFLKREMESQIAMMECNNMSGTNDLMRGLKEREKHARGVRRRGCPCCDPDDPDNVIDMMMNI</sequence>
<feature type="region of interest" description="Disordered" evidence="1">
    <location>
        <begin position="175"/>
        <end position="232"/>
    </location>
</feature>
<accession>A0A9W6ZQT6</accession>
<dbReference type="Proteomes" id="UP001165082">
    <property type="component" value="Unassembled WGS sequence"/>
</dbReference>
<dbReference type="EMBL" id="BRXZ01002145">
    <property type="protein sequence ID" value="GMH55433.1"/>
    <property type="molecule type" value="Genomic_DNA"/>
</dbReference>
<feature type="compositionally biased region" description="Basic and acidic residues" evidence="1">
    <location>
        <begin position="253"/>
        <end position="265"/>
    </location>
</feature>
<gene>
    <name evidence="2" type="ORF">TrRE_jg11926</name>
</gene>
<organism evidence="2 3">
    <name type="scientific">Triparma retinervis</name>
    <dbReference type="NCBI Taxonomy" id="2557542"/>
    <lineage>
        <taxon>Eukaryota</taxon>
        <taxon>Sar</taxon>
        <taxon>Stramenopiles</taxon>
        <taxon>Ochrophyta</taxon>
        <taxon>Bolidophyceae</taxon>
        <taxon>Parmales</taxon>
        <taxon>Triparmaceae</taxon>
        <taxon>Triparma</taxon>
    </lineage>
</organism>
<name>A0A9W6ZQT6_9STRA</name>
<dbReference type="AlphaFoldDB" id="A0A9W6ZQT6"/>
<proteinExistence type="predicted"/>
<comment type="caution">
    <text evidence="2">The sequence shown here is derived from an EMBL/GenBank/DDBJ whole genome shotgun (WGS) entry which is preliminary data.</text>
</comment>
<dbReference type="OrthoDB" id="199379at2759"/>
<feature type="region of interest" description="Disordered" evidence="1">
    <location>
        <begin position="250"/>
        <end position="270"/>
    </location>
</feature>
<evidence type="ECO:0000313" key="2">
    <source>
        <dbReference type="EMBL" id="GMH55433.1"/>
    </source>
</evidence>
<keyword evidence="3" id="KW-1185">Reference proteome</keyword>
<evidence type="ECO:0000256" key="1">
    <source>
        <dbReference type="SAM" id="MobiDB-lite"/>
    </source>
</evidence>
<protein>
    <submittedName>
        <fullName evidence="2">Uncharacterized protein</fullName>
    </submittedName>
</protein>